<sequence>MLQPTNQYQTYLDDLSTVVFAEEIQEEANSYFQQIYAPNGRMSVAEFISKLKSFKISANPRDRELLLCVIKNLFDEYRFFREYPERELRTTAEVYGGIIREEIVDYRQIQFATAVRRVVESLNDEPGSMLWTFGIIALNSCRAILHKYPKFCEMVVALESFNRFPSGLKDYLTFGVKSQLPPSHTSDRGDITWTSGQSFIPTGGMVPGSFNIPLIGSTQSMSIPPNIGSMKFSAPRGLTAGNSMLNVTNVDILISATERDGTQVKQPPQVVFEKVAFTCNNLCTNNLMEKTQEINELVKEGGDDFNMWFAQYLVMKRVTVEQNFQPLYNSFLMLINNDSLDEFIRKETFRNIDILLKSDKRQAVSNFGDRQLLKNLGHWLGIITIGRDQPVLAKNLDLKYLLIEAFYKGQQELLYIIPFVVKCLTASAKSSPKLLPVKPDGLSPVPSSSMAPLQQPFPPGVSMFGGGNRPASASEMLSNLNISATGGRDSAFSASPAFSSQQALQLSRTSIQAPAVPAFNYADLNIFTQSGLMQNTTIPQHLILFQMHPNLKYLCKNAILHSIKELIGGIADRAISVAITATEHVCRKDFCLDPSEQNIRRAAHQMMRAMTAGMAAITCREPLATTMLGMLKQALCNAIGNILTGSDQAKMVDETAIAVTEANITLATNFIVKSSCEKAVIEIEKRLDSEFVARRLAMKEGRTFQSGAELTAVLEKVPEMIRIQQGVTTELNIKIYDDFSAKICGFKPLVPEERFIEFTRRGQMTTPAAGSGPSRTPTNAFSTPFVPATSISSLPDGRPPTITLPNMLPSHQSQLQHPTAIMGGDRMQMNSSVLFPDENTFNTTNLGLRKMNDEQLLQSKVETILREWITICYTPMAQRDPQHALACIVQMMHDNGVLATDEMITKFFKICADICFDVSYRLLKNESTGQSTVVRQRCYYTLDAFTKLTCLMVKYSDGQHHSTKVNLLKKVLNILSSAVHKDHEQRKFDFNGMPFHRILIIMFNELTAPDPVLDPIQWHILEAFGQTLFLLQPRRVPGFAFHWLDIIGHRNFIGRLLADSFDLGRTGAMYTQLILCHLKFLALFLRNVQLPKPISFIYKGTLRVLLVILHDFPEILCEYHYVLCDAIPPNCVQLRNLILSAYPRDMRLPDPFAENFSKIENFPEMSTNPKTHKEINNIISQDLRKRLDDYLETRSSISFLSDLPTFLQTSLQSTSSTQTTSTTSTSSSQKYNISVVNAVVMYVGVKAIDSINEKKQQKICMESIAHTAFMDIFQNLAVSLCTEGKYLLFNAIANQLRYPNSHTHYFSCTMLYLFLEANSEQIQEQITRILFERLVALRPHPWGLLITFIELIRNPRYNFWKHDFVRCAPEIERFMWVNGKYNLIFLFFSLFMSVANSCSVCSIPTEQQQQSNGS</sequence>
<feature type="domain" description="CCR4-NOT transcription complex subunit 1 CAF1-binding" evidence="9">
    <location>
        <begin position="264"/>
        <end position="430"/>
    </location>
</feature>
<dbReference type="Gene3D" id="1.25.40.180">
    <property type="match status" value="1"/>
</dbReference>
<proteinExistence type="inferred from homology"/>
<dbReference type="GO" id="GO:0060090">
    <property type="term" value="F:molecular adaptor activity"/>
    <property type="evidence" value="ECO:0007669"/>
    <property type="project" value="TreeGrafter"/>
</dbReference>
<dbReference type="PANTHER" id="PTHR13162">
    <property type="entry name" value="CCR4-NOT TRANSCRIPTION COMPLEX"/>
    <property type="match status" value="1"/>
</dbReference>
<evidence type="ECO:0000259" key="10">
    <source>
        <dbReference type="Pfam" id="PF16417"/>
    </source>
</evidence>
<dbReference type="Proteomes" id="UP000095281">
    <property type="component" value="Unplaced"/>
</dbReference>
<dbReference type="GO" id="GO:0017148">
    <property type="term" value="P:negative regulation of translation"/>
    <property type="evidence" value="ECO:0007669"/>
    <property type="project" value="InterPro"/>
</dbReference>
<feature type="domain" description="CCR4-NOT transcription complex subunit 1 TTP binding" evidence="10">
    <location>
        <begin position="14"/>
        <end position="181"/>
    </location>
</feature>
<dbReference type="GO" id="GO:0000288">
    <property type="term" value="P:nuclear-transcribed mRNA catabolic process, deadenylation-dependent decay"/>
    <property type="evidence" value="ECO:0007669"/>
    <property type="project" value="TreeGrafter"/>
</dbReference>
<keyword evidence="3" id="KW-0805">Transcription regulation</keyword>
<comment type="subcellular location">
    <subcellularLocation>
        <location evidence="1">Nucleus</location>
    </subcellularLocation>
</comment>
<evidence type="ECO:0000256" key="5">
    <source>
        <dbReference type="ARBA" id="ARBA00023242"/>
    </source>
</evidence>
<evidence type="ECO:0000313" key="11">
    <source>
        <dbReference type="Proteomes" id="UP000095281"/>
    </source>
</evidence>
<name>A0A1I8BQV2_MELHA</name>
<evidence type="ECO:0000256" key="6">
    <source>
        <dbReference type="ARBA" id="ARBA00025717"/>
    </source>
</evidence>
<evidence type="ECO:0000256" key="2">
    <source>
        <dbReference type="ARBA" id="ARBA00022491"/>
    </source>
</evidence>
<evidence type="ECO:0000256" key="1">
    <source>
        <dbReference type="ARBA" id="ARBA00004123"/>
    </source>
</evidence>
<dbReference type="Gene3D" id="1.25.40.790">
    <property type="match status" value="1"/>
</dbReference>
<evidence type="ECO:0000259" key="8">
    <source>
        <dbReference type="Pfam" id="PF12842"/>
    </source>
</evidence>
<dbReference type="Gene3D" id="1.25.40.840">
    <property type="entry name" value="CCR4-NOT transcription complex subunit 1 TTP binding domain"/>
    <property type="match status" value="1"/>
</dbReference>
<evidence type="ECO:0000256" key="4">
    <source>
        <dbReference type="ARBA" id="ARBA00023163"/>
    </source>
</evidence>
<dbReference type="InterPro" id="IPR032191">
    <property type="entry name" value="CNOT1_CAF1_bind"/>
</dbReference>
<keyword evidence="11" id="KW-1185">Reference proteome</keyword>
<keyword evidence="4" id="KW-0804">Transcription</keyword>
<accession>A0A1I8BQV2</accession>
<dbReference type="Pfam" id="PF16415">
    <property type="entry name" value="CNOT1_CAF1_bind"/>
    <property type="match status" value="1"/>
</dbReference>
<reference evidence="12" key="1">
    <citation type="submission" date="2016-11" db="UniProtKB">
        <authorList>
            <consortium name="WormBaseParasite"/>
        </authorList>
    </citation>
    <scope>IDENTIFICATION</scope>
</reference>
<dbReference type="PANTHER" id="PTHR13162:SF8">
    <property type="entry name" value="CCR4-NOT TRANSCRIPTION COMPLEX SUBUNIT 1"/>
    <property type="match status" value="1"/>
</dbReference>
<comment type="similarity">
    <text evidence="6">Belongs to the CNOT1 family.</text>
</comment>
<evidence type="ECO:0000259" key="9">
    <source>
        <dbReference type="Pfam" id="PF16415"/>
    </source>
</evidence>
<evidence type="ECO:0000256" key="3">
    <source>
        <dbReference type="ARBA" id="ARBA00023015"/>
    </source>
</evidence>
<dbReference type="InterPro" id="IPR040398">
    <property type="entry name" value="Not1"/>
</dbReference>
<dbReference type="Pfam" id="PF04054">
    <property type="entry name" value="Not1"/>
    <property type="match status" value="1"/>
</dbReference>
<evidence type="ECO:0000313" key="12">
    <source>
        <dbReference type="WBParaSite" id="MhA1_Contig48.frz3.gene23"/>
    </source>
</evidence>
<dbReference type="InterPro" id="IPR024557">
    <property type="entry name" value="CNOT1_dom_4"/>
</dbReference>
<evidence type="ECO:0000259" key="7">
    <source>
        <dbReference type="Pfam" id="PF04054"/>
    </source>
</evidence>
<feature type="domain" description="CCR4-Not complex component Not1 C-terminal" evidence="7">
    <location>
        <begin position="1006"/>
        <end position="1374"/>
    </location>
</feature>
<dbReference type="OMA" id="IDEYHCY"/>
<dbReference type="GO" id="GO:0030015">
    <property type="term" value="C:CCR4-NOT core complex"/>
    <property type="evidence" value="ECO:0007669"/>
    <property type="project" value="InterPro"/>
</dbReference>
<dbReference type="FunFam" id="1.25.40.800:FF:000001">
    <property type="entry name" value="CCR4-NOT transcription complex subunit 1"/>
    <property type="match status" value="1"/>
</dbReference>
<dbReference type="GO" id="GO:0005634">
    <property type="term" value="C:nucleus"/>
    <property type="evidence" value="ECO:0007669"/>
    <property type="project" value="UniProtKB-SubCell"/>
</dbReference>
<dbReference type="InterPro" id="IPR038535">
    <property type="entry name" value="CNOT1_TTP_bind_sf"/>
</dbReference>
<keyword evidence="2" id="KW-0678">Repressor</keyword>
<dbReference type="InterPro" id="IPR007196">
    <property type="entry name" value="CCR4-Not_Not1_C"/>
</dbReference>
<organism evidence="11 12">
    <name type="scientific">Meloidogyne hapla</name>
    <name type="common">Root-knot nematode worm</name>
    <dbReference type="NCBI Taxonomy" id="6305"/>
    <lineage>
        <taxon>Eukaryota</taxon>
        <taxon>Metazoa</taxon>
        <taxon>Ecdysozoa</taxon>
        <taxon>Nematoda</taxon>
        <taxon>Chromadorea</taxon>
        <taxon>Rhabditida</taxon>
        <taxon>Tylenchina</taxon>
        <taxon>Tylenchomorpha</taxon>
        <taxon>Tylenchoidea</taxon>
        <taxon>Meloidogynidae</taxon>
        <taxon>Meloidogyninae</taxon>
        <taxon>Meloidogyne</taxon>
    </lineage>
</organism>
<feature type="domain" description="CCR4-NOT transcription complex subunit 1" evidence="8">
    <location>
        <begin position="549"/>
        <end position="695"/>
    </location>
</feature>
<dbReference type="GO" id="GO:0000932">
    <property type="term" value="C:P-body"/>
    <property type="evidence" value="ECO:0007669"/>
    <property type="project" value="TreeGrafter"/>
</dbReference>
<dbReference type="Pfam" id="PF16417">
    <property type="entry name" value="CNOT1_TTP_bind"/>
    <property type="match status" value="1"/>
</dbReference>
<dbReference type="WBParaSite" id="MhA1_Contig48.frz3.gene23">
    <property type="protein sequence ID" value="MhA1_Contig48.frz3.gene23"/>
    <property type="gene ID" value="MhA1_Contig48.frz3.gene23"/>
</dbReference>
<dbReference type="InterPro" id="IPR032193">
    <property type="entry name" value="CNOT1_TTP_bind"/>
</dbReference>
<dbReference type="Pfam" id="PF12842">
    <property type="entry name" value="DUF3819"/>
    <property type="match status" value="1"/>
</dbReference>
<protein>
    <submittedName>
        <fullName evidence="12">CCR4-NOT transcription complex subunit 1</fullName>
    </submittedName>
</protein>
<keyword evidence="5" id="KW-0539">Nucleus</keyword>
<dbReference type="FunFam" id="1.25.40.790:FF:000001">
    <property type="entry name" value="Ccr4-not transcription complex subunit 1 isoform"/>
    <property type="match status" value="1"/>
</dbReference>
<dbReference type="Gene3D" id="1.25.40.800">
    <property type="match status" value="1"/>
</dbReference>